<organism evidence="7 8">
    <name type="scientific">Ascaris lumbricoides</name>
    <name type="common">Giant roundworm</name>
    <dbReference type="NCBI Taxonomy" id="6252"/>
    <lineage>
        <taxon>Eukaryota</taxon>
        <taxon>Metazoa</taxon>
        <taxon>Ecdysozoa</taxon>
        <taxon>Nematoda</taxon>
        <taxon>Chromadorea</taxon>
        <taxon>Rhabditida</taxon>
        <taxon>Spirurina</taxon>
        <taxon>Ascaridomorpha</taxon>
        <taxon>Ascaridoidea</taxon>
        <taxon>Ascarididae</taxon>
        <taxon>Ascaris</taxon>
    </lineage>
</organism>
<keyword evidence="4" id="KW-0469">Meiosis</keyword>
<evidence type="ECO:0000256" key="4">
    <source>
        <dbReference type="ARBA" id="ARBA00023254"/>
    </source>
</evidence>
<keyword evidence="7" id="KW-1185">Reference proteome</keyword>
<dbReference type="PANTHER" id="PTHR22663:SF17">
    <property type="entry name" value="RING FINGER PROTEIN NARYA-RELATED"/>
    <property type="match status" value="1"/>
</dbReference>
<dbReference type="AlphaFoldDB" id="A0A0M3I217"/>
<dbReference type="GO" id="GO:0000795">
    <property type="term" value="C:synaptonemal complex"/>
    <property type="evidence" value="ECO:0007669"/>
    <property type="project" value="InterPro"/>
</dbReference>
<dbReference type="GO" id="GO:0019789">
    <property type="term" value="F:SUMO transferase activity"/>
    <property type="evidence" value="ECO:0007669"/>
    <property type="project" value="InterPro"/>
</dbReference>
<dbReference type="GO" id="GO:0008270">
    <property type="term" value="F:zinc ion binding"/>
    <property type="evidence" value="ECO:0007669"/>
    <property type="project" value="UniProtKB-KW"/>
</dbReference>
<dbReference type="GO" id="GO:0016925">
    <property type="term" value="P:protein sumoylation"/>
    <property type="evidence" value="ECO:0007669"/>
    <property type="project" value="TreeGrafter"/>
</dbReference>
<evidence type="ECO:0000259" key="6">
    <source>
        <dbReference type="PROSITE" id="PS50089"/>
    </source>
</evidence>
<dbReference type="GO" id="GO:0007129">
    <property type="term" value="P:homologous chromosome pairing at meiosis"/>
    <property type="evidence" value="ECO:0007669"/>
    <property type="project" value="TreeGrafter"/>
</dbReference>
<evidence type="ECO:0000256" key="1">
    <source>
        <dbReference type="ARBA" id="ARBA00022723"/>
    </source>
</evidence>
<dbReference type="InterPro" id="IPR017907">
    <property type="entry name" value="Znf_RING_CS"/>
</dbReference>
<accession>A0A0M3I217</accession>
<dbReference type="InterPro" id="IPR042123">
    <property type="entry name" value="Zip3/RNF212-like"/>
</dbReference>
<evidence type="ECO:0000313" key="8">
    <source>
        <dbReference type="WBParaSite" id="ALUE_0001044401-mRNA-1"/>
    </source>
</evidence>
<keyword evidence="1" id="KW-0479">Metal-binding</keyword>
<dbReference type="PANTHER" id="PTHR22663">
    <property type="entry name" value="RING FINGER PROTEIN NARYA-RELATED"/>
    <property type="match status" value="1"/>
</dbReference>
<keyword evidence="3" id="KW-0862">Zinc</keyword>
<dbReference type="PROSITE" id="PS50089">
    <property type="entry name" value="ZF_RING_2"/>
    <property type="match status" value="1"/>
</dbReference>
<dbReference type="InterPro" id="IPR001841">
    <property type="entry name" value="Znf_RING"/>
</dbReference>
<sequence>MASSITWLHCNNCGALPFEKDNDISRFSIAGCGHVFCNECVSMSALSCFVCQHTPFYPRAIDSNLSPQLKSLFTPLHLVYRYVLERVQDVATFQWVQFELSRAFLQQKEYTTLKSEQDNKSNAEINAELSEGIADLEACINYTQRLLSAVQNDGTLNSMISRGYLLLRRFFNIDHRFTLIPGDSKRQFGTSPVLVSFLLLTRNTFEADESSSLSLQSVVHGNSRVERSHMLPPSDLFRDGGFPVGPRGCVAKTRSDGLVFVNVNDKSSVVVRPSSMKSSAASRQRNDAIAVETMSADDRGVGVEVGASRLPELVDCRNNTHCGTHRHSRRSRLTKNPYAILYSLKKLNIPISEAQHDALRHMAIRWARKRRFHQEEPDERCNISADF</sequence>
<proteinExistence type="predicted"/>
<protein>
    <submittedName>
        <fullName evidence="8">RING-type domain-containing protein</fullName>
    </submittedName>
</protein>
<dbReference type="PROSITE" id="PS00518">
    <property type="entry name" value="ZF_RING_1"/>
    <property type="match status" value="1"/>
</dbReference>
<dbReference type="Proteomes" id="UP000036681">
    <property type="component" value="Unplaced"/>
</dbReference>
<dbReference type="GO" id="GO:0007131">
    <property type="term" value="P:reciprocal meiotic recombination"/>
    <property type="evidence" value="ECO:0007669"/>
    <property type="project" value="InterPro"/>
</dbReference>
<evidence type="ECO:0000256" key="3">
    <source>
        <dbReference type="ARBA" id="ARBA00022833"/>
    </source>
</evidence>
<feature type="domain" description="RING-type" evidence="6">
    <location>
        <begin position="10"/>
        <end position="52"/>
    </location>
</feature>
<evidence type="ECO:0000313" key="7">
    <source>
        <dbReference type="Proteomes" id="UP000036681"/>
    </source>
</evidence>
<reference evidence="8" key="1">
    <citation type="submission" date="2017-02" db="UniProtKB">
        <authorList>
            <consortium name="WormBaseParasite"/>
        </authorList>
    </citation>
    <scope>IDENTIFICATION</scope>
</reference>
<name>A0A0M3I217_ASCLU</name>
<evidence type="ECO:0000256" key="2">
    <source>
        <dbReference type="ARBA" id="ARBA00022771"/>
    </source>
</evidence>
<keyword evidence="2 5" id="KW-0863">Zinc-finger</keyword>
<evidence type="ECO:0000256" key="5">
    <source>
        <dbReference type="PROSITE-ProRule" id="PRU00175"/>
    </source>
</evidence>
<dbReference type="WBParaSite" id="ALUE_0001044401-mRNA-1">
    <property type="protein sequence ID" value="ALUE_0001044401-mRNA-1"/>
    <property type="gene ID" value="ALUE_0001044401"/>
</dbReference>